<dbReference type="STRING" id="984486.A0A1E3QTT6"/>
<evidence type="ECO:0000313" key="2">
    <source>
        <dbReference type="Proteomes" id="UP000094336"/>
    </source>
</evidence>
<keyword evidence="2" id="KW-1185">Reference proteome</keyword>
<dbReference type="OrthoDB" id="4085867at2759"/>
<sequence length="271" mass="30702">MREPSDASAGDKLLIFGHHSCGVKANKSHSISSNMSRKAKQKLVDKTTKFSEPTDDIESEIIEIYAQYTAAVDGEDLEDEALQLDLTIEQLPAFLGELHIPPRFIEDILRDFEAYNHYVKTTGSSVVTSETAETNAFVKARETVENFIIPDTRIVDMDKLIAQTTRLLKMRNHKEYIYTNWKMVIDTVVTETNKMESVLRPKVDLATLHSEDYEKMELNLKDLRTLKAYLKLGDKFQDVALIDMISLFANGKAHISIKDFGEIIGLLGELD</sequence>
<dbReference type="RefSeq" id="XP_018986424.1">
    <property type="nucleotide sequence ID" value="XM_019132537.1"/>
</dbReference>
<dbReference type="GeneID" id="30150390"/>
<reference evidence="2" key="1">
    <citation type="submission" date="2016-05" db="EMBL/GenBank/DDBJ databases">
        <title>Comparative genomics of biotechnologically important yeasts.</title>
        <authorList>
            <consortium name="DOE Joint Genome Institute"/>
            <person name="Riley R."/>
            <person name="Haridas S."/>
            <person name="Wolfe K.H."/>
            <person name="Lopes M.R."/>
            <person name="Hittinger C.T."/>
            <person name="Goker M."/>
            <person name="Salamov A."/>
            <person name="Wisecaver J."/>
            <person name="Long T.M."/>
            <person name="Aerts A.L."/>
            <person name="Barry K."/>
            <person name="Choi C."/>
            <person name="Clum A."/>
            <person name="Coughlan A.Y."/>
            <person name="Deshpande S."/>
            <person name="Douglass A.P."/>
            <person name="Hanson S.J."/>
            <person name="Klenk H.-P."/>
            <person name="Labutti K."/>
            <person name="Lapidus A."/>
            <person name="Lindquist E."/>
            <person name="Lipzen A."/>
            <person name="Meier-Kolthoff J.P."/>
            <person name="Ohm R.A."/>
            <person name="Otillar R.P."/>
            <person name="Pangilinan J."/>
            <person name="Peng Y."/>
            <person name="Rokas A."/>
            <person name="Rosa C.A."/>
            <person name="Scheuner C."/>
            <person name="Sibirny A.A."/>
            <person name="Slot J.C."/>
            <person name="Stielow J.B."/>
            <person name="Sun H."/>
            <person name="Kurtzman C.P."/>
            <person name="Blackwell M."/>
            <person name="Grigoriev I.V."/>
            <person name="Jeffries T.W."/>
        </authorList>
    </citation>
    <scope>NUCLEOTIDE SEQUENCE [LARGE SCALE GENOMIC DNA]</scope>
    <source>
        <strain evidence="2">NRRL Y-12698</strain>
    </source>
</reference>
<gene>
    <name evidence="1" type="ORF">BABINDRAFT_6935</name>
</gene>
<protein>
    <submittedName>
        <fullName evidence="1">Uncharacterized protein</fullName>
    </submittedName>
</protein>
<accession>A0A1E3QTT6</accession>
<proteinExistence type="predicted"/>
<dbReference type="InterPro" id="IPR014841">
    <property type="entry name" value="Rad33"/>
</dbReference>
<dbReference type="AlphaFoldDB" id="A0A1E3QTT6"/>
<organism evidence="1 2">
    <name type="scientific">Babjeviella inositovora NRRL Y-12698</name>
    <dbReference type="NCBI Taxonomy" id="984486"/>
    <lineage>
        <taxon>Eukaryota</taxon>
        <taxon>Fungi</taxon>
        <taxon>Dikarya</taxon>
        <taxon>Ascomycota</taxon>
        <taxon>Saccharomycotina</taxon>
        <taxon>Pichiomycetes</taxon>
        <taxon>Serinales incertae sedis</taxon>
        <taxon>Babjeviella</taxon>
    </lineage>
</organism>
<evidence type="ECO:0000313" key="1">
    <source>
        <dbReference type="EMBL" id="ODQ81096.1"/>
    </source>
</evidence>
<dbReference type="Pfam" id="PF08730">
    <property type="entry name" value="Rad33"/>
    <property type="match status" value="1"/>
</dbReference>
<name>A0A1E3QTT6_9ASCO</name>
<dbReference type="EMBL" id="KV454428">
    <property type="protein sequence ID" value="ODQ81096.1"/>
    <property type="molecule type" value="Genomic_DNA"/>
</dbReference>
<dbReference type="Proteomes" id="UP000094336">
    <property type="component" value="Unassembled WGS sequence"/>
</dbReference>